<reference evidence="1" key="1">
    <citation type="submission" date="2014-05" db="EMBL/GenBank/DDBJ databases">
        <authorList>
            <person name="Chronopoulou M."/>
        </authorList>
    </citation>
    <scope>NUCLEOTIDE SEQUENCE</scope>
    <source>
        <tissue evidence="1">Whole organism</tissue>
    </source>
</reference>
<name>A0A0K2T811_LEPSM</name>
<protein>
    <submittedName>
        <fullName evidence="1">Uncharacterized protein</fullName>
    </submittedName>
</protein>
<evidence type="ECO:0000313" key="1">
    <source>
        <dbReference type="EMBL" id="CDW21606.1"/>
    </source>
</evidence>
<dbReference type="AlphaFoldDB" id="A0A0K2T811"/>
<feature type="non-terminal residue" evidence="1">
    <location>
        <position position="1"/>
    </location>
</feature>
<organism evidence="1">
    <name type="scientific">Lepeophtheirus salmonis</name>
    <name type="common">Salmon louse</name>
    <name type="synonym">Caligus salmonis</name>
    <dbReference type="NCBI Taxonomy" id="72036"/>
    <lineage>
        <taxon>Eukaryota</taxon>
        <taxon>Metazoa</taxon>
        <taxon>Ecdysozoa</taxon>
        <taxon>Arthropoda</taxon>
        <taxon>Crustacea</taxon>
        <taxon>Multicrustacea</taxon>
        <taxon>Hexanauplia</taxon>
        <taxon>Copepoda</taxon>
        <taxon>Siphonostomatoida</taxon>
        <taxon>Caligidae</taxon>
        <taxon>Lepeophtheirus</taxon>
    </lineage>
</organism>
<sequence>RGFELKTGTLSINTLIQEFNSYLDTNLSIVIQLVRNGFRVPSPTLHQSFVNANSYSKSTSYLNVLLQGRCYF</sequence>
<proteinExistence type="predicted"/>
<dbReference type="EMBL" id="HACA01004245">
    <property type="protein sequence ID" value="CDW21606.1"/>
    <property type="molecule type" value="Transcribed_RNA"/>
</dbReference>
<accession>A0A0K2T811</accession>